<keyword evidence="1" id="KW-0472">Membrane</keyword>
<sequence length="157" mass="18404">MNEFFSNPSIFWPSVISAGSLMVSIWSYVNAKKESFVSQYSLRFNMYSKILDYCLFFIYHEINDVEIGKLRKKAVNGFRESQFLFPTESGVYEKIKEIIQLTGVIEHYYKEKKRYNHADLEVNALLGQLEELLIPYMSFNKVTQPQVKELRSSQSLS</sequence>
<evidence type="ECO:0000313" key="2">
    <source>
        <dbReference type="EMBL" id="MFJ1270146.1"/>
    </source>
</evidence>
<dbReference type="Proteomes" id="UP001615550">
    <property type="component" value="Unassembled WGS sequence"/>
</dbReference>
<organism evidence="2 3">
    <name type="scientific">Legionella lytica</name>
    <dbReference type="NCBI Taxonomy" id="96232"/>
    <lineage>
        <taxon>Bacteria</taxon>
        <taxon>Pseudomonadati</taxon>
        <taxon>Pseudomonadota</taxon>
        <taxon>Gammaproteobacteria</taxon>
        <taxon>Legionellales</taxon>
        <taxon>Legionellaceae</taxon>
        <taxon>Legionella</taxon>
    </lineage>
</organism>
<comment type="caution">
    <text evidence="2">The sequence shown here is derived from an EMBL/GenBank/DDBJ whole genome shotgun (WGS) entry which is preliminary data.</text>
</comment>
<keyword evidence="1" id="KW-1133">Transmembrane helix</keyword>
<keyword evidence="3" id="KW-1185">Reference proteome</keyword>
<accession>A0ABW8DE82</accession>
<feature type="transmembrane region" description="Helical" evidence="1">
    <location>
        <begin position="12"/>
        <end position="29"/>
    </location>
</feature>
<gene>
    <name evidence="2" type="ORF">ACD661_16430</name>
</gene>
<evidence type="ECO:0000313" key="3">
    <source>
        <dbReference type="Proteomes" id="UP001615550"/>
    </source>
</evidence>
<protein>
    <recommendedName>
        <fullName evidence="4">DUF4760 domain-containing protein</fullName>
    </recommendedName>
</protein>
<reference evidence="2 3" key="1">
    <citation type="submission" date="2024-08" db="EMBL/GenBank/DDBJ databases">
        <title>Draft Genome Sequence of Legionella lytica strain DSB2004, Isolated From a Fire Sprinkler System.</title>
        <authorList>
            <person name="Everhart A.D."/>
            <person name="Kidane D.T."/>
            <person name="Farone A.L."/>
            <person name="Farone M.B."/>
        </authorList>
    </citation>
    <scope>NUCLEOTIDE SEQUENCE [LARGE SCALE GENOMIC DNA]</scope>
    <source>
        <strain evidence="2 3">DSB2004</strain>
    </source>
</reference>
<proteinExistence type="predicted"/>
<keyword evidence="1" id="KW-0812">Transmembrane</keyword>
<name>A0ABW8DE82_9GAMM</name>
<evidence type="ECO:0000256" key="1">
    <source>
        <dbReference type="SAM" id="Phobius"/>
    </source>
</evidence>
<dbReference type="RefSeq" id="WP_400188932.1">
    <property type="nucleotide sequence ID" value="NZ_JBGORX010000013.1"/>
</dbReference>
<dbReference type="EMBL" id="JBGORX010000013">
    <property type="protein sequence ID" value="MFJ1270146.1"/>
    <property type="molecule type" value="Genomic_DNA"/>
</dbReference>
<evidence type="ECO:0008006" key="4">
    <source>
        <dbReference type="Google" id="ProtNLM"/>
    </source>
</evidence>